<feature type="compositionally biased region" description="Low complexity" evidence="2">
    <location>
        <begin position="158"/>
        <end position="169"/>
    </location>
</feature>
<keyword evidence="1 4" id="KW-0732">Signal</keyword>
<dbReference type="AlphaFoldDB" id="A0A9W8M231"/>
<accession>A0A9W8M231</accession>
<feature type="domain" description="Yeast cell wall synthesis Kre9/Knh1-like N-terminal" evidence="5">
    <location>
        <begin position="25"/>
        <end position="114"/>
    </location>
</feature>
<evidence type="ECO:0000256" key="4">
    <source>
        <dbReference type="SAM" id="SignalP"/>
    </source>
</evidence>
<dbReference type="OrthoDB" id="2260257at2759"/>
<dbReference type="InterPro" id="IPR018466">
    <property type="entry name" value="Kre9/Knh1-like_N"/>
</dbReference>
<keyword evidence="3" id="KW-0472">Membrane</keyword>
<feature type="chain" id="PRO_5040944575" description="Yeast cell wall synthesis Kre9/Knh1-like N-terminal domain-containing protein" evidence="4">
    <location>
        <begin position="19"/>
        <end position="208"/>
    </location>
</feature>
<name>A0A9W8M231_9FUNG</name>
<comment type="caution">
    <text evidence="6">The sequence shown here is derived from an EMBL/GenBank/DDBJ whole genome shotgun (WGS) entry which is preliminary data.</text>
</comment>
<feature type="compositionally biased region" description="Polar residues" evidence="2">
    <location>
        <begin position="129"/>
        <end position="157"/>
    </location>
</feature>
<feature type="region of interest" description="Disordered" evidence="2">
    <location>
        <begin position="119"/>
        <end position="171"/>
    </location>
</feature>
<dbReference type="InterPro" id="IPR052982">
    <property type="entry name" value="SRP1/TIP1-like"/>
</dbReference>
<keyword evidence="3" id="KW-0812">Transmembrane</keyword>
<gene>
    <name evidence="6" type="ORF">IWW36_000852</name>
</gene>
<proteinExistence type="predicted"/>
<evidence type="ECO:0000313" key="7">
    <source>
        <dbReference type="Proteomes" id="UP001139887"/>
    </source>
</evidence>
<dbReference type="EMBL" id="JANBUW010000009">
    <property type="protein sequence ID" value="KAJ2851707.1"/>
    <property type="molecule type" value="Genomic_DNA"/>
</dbReference>
<evidence type="ECO:0000256" key="1">
    <source>
        <dbReference type="ARBA" id="ARBA00022729"/>
    </source>
</evidence>
<keyword evidence="3" id="KW-1133">Transmembrane helix</keyword>
<keyword evidence="7" id="KW-1185">Reference proteome</keyword>
<feature type="compositionally biased region" description="Basic and acidic residues" evidence="2">
    <location>
        <begin position="119"/>
        <end position="128"/>
    </location>
</feature>
<dbReference type="PANTHER" id="PTHR40633">
    <property type="entry name" value="MATRIX PROTEIN, PUTATIVE (AFU_ORTHOLOGUE AFUA_8G05410)-RELATED"/>
    <property type="match status" value="1"/>
</dbReference>
<evidence type="ECO:0000256" key="3">
    <source>
        <dbReference type="SAM" id="Phobius"/>
    </source>
</evidence>
<organism evidence="6 7">
    <name type="scientific">Coemansia brasiliensis</name>
    <dbReference type="NCBI Taxonomy" id="2650707"/>
    <lineage>
        <taxon>Eukaryota</taxon>
        <taxon>Fungi</taxon>
        <taxon>Fungi incertae sedis</taxon>
        <taxon>Zoopagomycota</taxon>
        <taxon>Kickxellomycotina</taxon>
        <taxon>Kickxellomycetes</taxon>
        <taxon>Kickxellales</taxon>
        <taxon>Kickxellaceae</taxon>
        <taxon>Coemansia</taxon>
    </lineage>
</organism>
<dbReference type="Pfam" id="PF10342">
    <property type="entry name" value="Kre9_KNH"/>
    <property type="match status" value="1"/>
</dbReference>
<sequence length="208" mass="22134">MKLLSAYSITLLTAMAAAKLQITLPNTHTEWEGGSMESIKWKATEESRNTLLSIELLEGSDPNNLNTVTTIAEKIPASSMQSYFNVPNNLKSSKNYSIKLVDDNGEEYYGQTFRLKGSKDTTSKKEASVRTTKPNVSDSSKEMVSQDQASSVSTNEQNANKSSSANTSAVDSKAMHKNASTANAAVCVSSSIAAIFGAAIAVAAGAMF</sequence>
<feature type="signal peptide" evidence="4">
    <location>
        <begin position="1"/>
        <end position="18"/>
    </location>
</feature>
<protein>
    <recommendedName>
        <fullName evidence="5">Yeast cell wall synthesis Kre9/Knh1-like N-terminal domain-containing protein</fullName>
    </recommendedName>
</protein>
<reference evidence="6" key="1">
    <citation type="submission" date="2022-07" db="EMBL/GenBank/DDBJ databases">
        <title>Phylogenomic reconstructions and comparative analyses of Kickxellomycotina fungi.</title>
        <authorList>
            <person name="Reynolds N.K."/>
            <person name="Stajich J.E."/>
            <person name="Barry K."/>
            <person name="Grigoriev I.V."/>
            <person name="Crous P."/>
            <person name="Smith M.E."/>
        </authorList>
    </citation>
    <scope>NUCLEOTIDE SEQUENCE</scope>
    <source>
        <strain evidence="6">NRRL 1566</strain>
    </source>
</reference>
<dbReference type="Proteomes" id="UP001139887">
    <property type="component" value="Unassembled WGS sequence"/>
</dbReference>
<dbReference type="PANTHER" id="PTHR40633:SF1">
    <property type="entry name" value="GPI ANCHORED SERINE-THREONINE RICH PROTEIN (AFU_ORTHOLOGUE AFUA_1G03630)"/>
    <property type="match status" value="1"/>
</dbReference>
<evidence type="ECO:0000256" key="2">
    <source>
        <dbReference type="SAM" id="MobiDB-lite"/>
    </source>
</evidence>
<feature type="transmembrane region" description="Helical" evidence="3">
    <location>
        <begin position="182"/>
        <end position="206"/>
    </location>
</feature>
<evidence type="ECO:0000313" key="6">
    <source>
        <dbReference type="EMBL" id="KAJ2851707.1"/>
    </source>
</evidence>
<evidence type="ECO:0000259" key="5">
    <source>
        <dbReference type="Pfam" id="PF10342"/>
    </source>
</evidence>